<evidence type="ECO:0000256" key="1">
    <source>
        <dbReference type="ARBA" id="ARBA00005213"/>
    </source>
</evidence>
<dbReference type="EC" id="3.5.3.6" evidence="2"/>
<reference evidence="4 5" key="1">
    <citation type="submission" date="2019-03" db="EMBL/GenBank/DDBJ databases">
        <title>Paraburkholderia sp. 7MH5, isolated from subtropical forest soil.</title>
        <authorList>
            <person name="Gao Z.-H."/>
            <person name="Qiu L.-H."/>
        </authorList>
    </citation>
    <scope>NUCLEOTIDE SEQUENCE [LARGE SCALE GENOMIC DNA]</scope>
    <source>
        <strain evidence="4 5">7MH5</strain>
    </source>
</reference>
<dbReference type="KEGG" id="ppai:E1956_16410"/>
<accession>A0A4P7CSB8</accession>
<protein>
    <recommendedName>
        <fullName evidence="2">arginine deiminase</fullName>
        <ecNumber evidence="2">3.5.3.6</ecNumber>
    </recommendedName>
</protein>
<organism evidence="4 5">
    <name type="scientific">Paraburkholderia pallida</name>
    <dbReference type="NCBI Taxonomy" id="2547399"/>
    <lineage>
        <taxon>Bacteria</taxon>
        <taxon>Pseudomonadati</taxon>
        <taxon>Pseudomonadota</taxon>
        <taxon>Betaproteobacteria</taxon>
        <taxon>Burkholderiales</taxon>
        <taxon>Burkholderiaceae</taxon>
        <taxon>Paraburkholderia</taxon>
    </lineage>
</organism>
<dbReference type="RefSeq" id="WP_134751036.1">
    <property type="nucleotide sequence ID" value="NZ_CP038149.1"/>
</dbReference>
<dbReference type="Pfam" id="PF19420">
    <property type="entry name" value="DDAH_eukar"/>
    <property type="match status" value="1"/>
</dbReference>
<comment type="catalytic activity">
    <reaction evidence="3">
        <text>L-arginine + H2O = L-citrulline + NH4(+)</text>
        <dbReference type="Rhea" id="RHEA:19597"/>
        <dbReference type="ChEBI" id="CHEBI:15377"/>
        <dbReference type="ChEBI" id="CHEBI:28938"/>
        <dbReference type="ChEBI" id="CHEBI:32682"/>
        <dbReference type="ChEBI" id="CHEBI:57743"/>
        <dbReference type="EC" id="3.5.3.6"/>
    </reaction>
</comment>
<dbReference type="Proteomes" id="UP000295727">
    <property type="component" value="Chromosome 2"/>
</dbReference>
<evidence type="ECO:0000313" key="4">
    <source>
        <dbReference type="EMBL" id="QBQ98848.1"/>
    </source>
</evidence>
<dbReference type="GO" id="GO:0019546">
    <property type="term" value="P:L-arginine deiminase pathway"/>
    <property type="evidence" value="ECO:0007669"/>
    <property type="project" value="TreeGrafter"/>
</dbReference>
<evidence type="ECO:0000313" key="5">
    <source>
        <dbReference type="Proteomes" id="UP000295727"/>
    </source>
</evidence>
<dbReference type="EMBL" id="CP038149">
    <property type="protein sequence ID" value="QBQ98848.1"/>
    <property type="molecule type" value="Genomic_DNA"/>
</dbReference>
<dbReference type="PANTHER" id="PTHR47271">
    <property type="entry name" value="ARGININE DEIMINASE"/>
    <property type="match status" value="1"/>
</dbReference>
<dbReference type="GO" id="GO:0016740">
    <property type="term" value="F:transferase activity"/>
    <property type="evidence" value="ECO:0007669"/>
    <property type="project" value="UniProtKB-KW"/>
</dbReference>
<keyword evidence="4" id="KW-0808">Transferase</keyword>
<evidence type="ECO:0000256" key="2">
    <source>
        <dbReference type="ARBA" id="ARBA00012171"/>
    </source>
</evidence>
<dbReference type="AlphaFoldDB" id="A0A4P7CSB8"/>
<keyword evidence="5" id="KW-1185">Reference proteome</keyword>
<name>A0A4P7CSB8_9BURK</name>
<gene>
    <name evidence="4" type="ORF">E1956_16410</name>
</gene>
<comment type="pathway">
    <text evidence="1">Amino-acid degradation; L-arginine degradation via ADI pathway; carbamoyl phosphate from L-arginine: step 1/2.</text>
</comment>
<sequence>MTFNLRNRREEGNTPALDNWGANSDYGVLRDILLGPVENYRWLETSSLSKKSLRDGLRFDADVARRQHAEMVDAYHSAGVKVHFHAADPALPYQVFARDSSVMTPFGAVITNMAQWWRRGENFRAIETYQRLGIPIYDYVTAGTFEGGDFDIIEPGCVLIGWEGVEGRSQEEGARQLKGWFEKEGWEVRLSSIDPYYVHIDLMVVMLAPKLAAVCIETTEPDVVSWLRGKGIEIIEVPFKDTMKLGCNVVALGNDRVLLPNSSHFLKDRLKALGFTVYDPEIDMIANGGGGVHCMCQPLRRDPV</sequence>
<dbReference type="Gene3D" id="3.75.10.10">
    <property type="entry name" value="L-arginine/glycine Amidinotransferase, Chain A"/>
    <property type="match status" value="1"/>
</dbReference>
<dbReference type="GO" id="GO:0016990">
    <property type="term" value="F:arginine deiminase activity"/>
    <property type="evidence" value="ECO:0007669"/>
    <property type="project" value="UniProtKB-EC"/>
</dbReference>
<dbReference type="SUPFAM" id="SSF55909">
    <property type="entry name" value="Pentein"/>
    <property type="match status" value="1"/>
</dbReference>
<dbReference type="OrthoDB" id="9807502at2"/>
<evidence type="ECO:0000256" key="3">
    <source>
        <dbReference type="ARBA" id="ARBA00049429"/>
    </source>
</evidence>
<proteinExistence type="predicted"/>
<dbReference type="PANTHER" id="PTHR47271:SF2">
    <property type="entry name" value="ARGININE DEIMINASE"/>
    <property type="match status" value="1"/>
</dbReference>